<evidence type="ECO:0000313" key="2">
    <source>
        <dbReference type="Proteomes" id="UP001162501"/>
    </source>
</evidence>
<reference evidence="1" key="1">
    <citation type="submission" date="2023-05" db="EMBL/GenBank/DDBJ databases">
        <authorList>
            <consortium name="ELIXIR-Norway"/>
        </authorList>
    </citation>
    <scope>NUCLEOTIDE SEQUENCE</scope>
</reference>
<reference evidence="1" key="2">
    <citation type="submission" date="2025-03" db="EMBL/GenBank/DDBJ databases">
        <authorList>
            <consortium name="ELIXIR-Norway"/>
            <consortium name="Elixir Norway"/>
        </authorList>
    </citation>
    <scope>NUCLEOTIDE SEQUENCE</scope>
</reference>
<organism evidence="1 2">
    <name type="scientific">Rangifer tarandus platyrhynchus</name>
    <name type="common">Svalbard reindeer</name>
    <dbReference type="NCBI Taxonomy" id="3082113"/>
    <lineage>
        <taxon>Eukaryota</taxon>
        <taxon>Metazoa</taxon>
        <taxon>Chordata</taxon>
        <taxon>Craniata</taxon>
        <taxon>Vertebrata</taxon>
        <taxon>Euteleostomi</taxon>
        <taxon>Mammalia</taxon>
        <taxon>Eutheria</taxon>
        <taxon>Laurasiatheria</taxon>
        <taxon>Artiodactyla</taxon>
        <taxon>Ruminantia</taxon>
        <taxon>Pecora</taxon>
        <taxon>Cervidae</taxon>
        <taxon>Odocoileinae</taxon>
        <taxon>Rangifer</taxon>
    </lineage>
</organism>
<dbReference type="EMBL" id="OX596091">
    <property type="protein sequence ID" value="CAN0550389.1"/>
    <property type="molecule type" value="Genomic_DNA"/>
</dbReference>
<accession>A0AC60A2G2</accession>
<protein>
    <submittedName>
        <fullName evidence="1">Uncharacterized protein</fullName>
    </submittedName>
</protein>
<sequence length="398" mass="41908">MRRLASPQLHGKPSFQVSPEDQPSRVEAPIPCGFRWEGPGSLPSTEPREACDLGNGEWVVGAALARECPEESLIRPPSPAAGPDASVPASPWLRGASALLRQARGSRTAGAELGSGGSHRAGRDEARAQAQEAALARQTAAHPSRSAQLGSRCPATPTPRADPAGPPITAPAVAQPARAPAPAAEGAGVSDLKTHSPSSVRIGIPEPLLPGGEGTAGPTFFGPASSLRQPTLRLGGKVWGGGDCLGNQFRFPCQEFGSFWKKPKPSIQPPWQEKEAKALGATPPPRLQLPGRSAGPRRFLLFKAKPSLGGRRKNPRGAVQPELGDCSLWTSPPLESTAEPLKSRLSAQGWASPKPWTPSVPGDKKGRTRQKLRKGRGPFVPAVTDTILTPRRACLRLR</sequence>
<gene>
    <name evidence="1" type="ORF">MRATA1EN22A_LOCUS26104</name>
</gene>
<evidence type="ECO:0000313" key="1">
    <source>
        <dbReference type="EMBL" id="CAN0550389.1"/>
    </source>
</evidence>
<dbReference type="Proteomes" id="UP001162501">
    <property type="component" value="Chromosome 7"/>
</dbReference>
<proteinExistence type="predicted"/>
<name>A0AC60A2G2_RANTA</name>